<evidence type="ECO:0000313" key="6">
    <source>
        <dbReference type="EMBL" id="WBA08479.1"/>
    </source>
</evidence>
<evidence type="ECO:0000313" key="7">
    <source>
        <dbReference type="Proteomes" id="UP001164748"/>
    </source>
</evidence>
<sequence>MQANIHPEYRPVVFHDTSVDAYFIVGSTLQTSRTIEWQDGKTYPYYPLDISSASHPVYTGKQRAANKEGRAANFARKFGQIGGSQKERS</sequence>
<evidence type="ECO:0000256" key="3">
    <source>
        <dbReference type="ARBA" id="ARBA00022980"/>
    </source>
</evidence>
<dbReference type="Proteomes" id="UP001164748">
    <property type="component" value="Chromosome"/>
</dbReference>
<name>A0AA47LR80_9GAMM</name>
<protein>
    <recommendedName>
        <fullName evidence="5">Large ribosomal subunit protein bL31B</fullName>
    </recommendedName>
</protein>
<dbReference type="InterPro" id="IPR034704">
    <property type="entry name" value="Ribosomal_bL28/bL31-like_sf"/>
</dbReference>
<organism evidence="6 7">
    <name type="scientific">Salinivibrio kushneri</name>
    <dbReference type="NCBI Taxonomy" id="1908198"/>
    <lineage>
        <taxon>Bacteria</taxon>
        <taxon>Pseudomonadati</taxon>
        <taxon>Pseudomonadota</taxon>
        <taxon>Gammaproteobacteria</taxon>
        <taxon>Vibrionales</taxon>
        <taxon>Vibrionaceae</taxon>
        <taxon>Salinivibrio</taxon>
    </lineage>
</organism>
<dbReference type="PRINTS" id="PR01249">
    <property type="entry name" value="RIBOSOMALL31"/>
</dbReference>
<dbReference type="EMBL" id="CP114588">
    <property type="protein sequence ID" value="WBA08479.1"/>
    <property type="molecule type" value="Genomic_DNA"/>
</dbReference>
<dbReference type="GO" id="GO:0003735">
    <property type="term" value="F:structural constituent of ribosome"/>
    <property type="evidence" value="ECO:0007669"/>
    <property type="project" value="InterPro"/>
</dbReference>
<dbReference type="GO" id="GO:0006412">
    <property type="term" value="P:translation"/>
    <property type="evidence" value="ECO:0007669"/>
    <property type="project" value="UniProtKB-UniRule"/>
</dbReference>
<dbReference type="InterPro" id="IPR042105">
    <property type="entry name" value="Ribosomal_bL31_sf"/>
</dbReference>
<dbReference type="AlphaFoldDB" id="A0AA47LR80"/>
<comment type="similarity">
    <text evidence="1 5">Belongs to the bacterial ribosomal protein bL31 family. Type B subfamily.</text>
</comment>
<gene>
    <name evidence="5" type="primary">rpmE2</name>
    <name evidence="6" type="ORF">N8M53_11885</name>
</gene>
<dbReference type="NCBIfam" id="NF002462">
    <property type="entry name" value="PRK01678.1"/>
    <property type="match status" value="1"/>
</dbReference>
<keyword evidence="4 5" id="KW-0687">Ribonucleoprotein</keyword>
<dbReference type="InterPro" id="IPR002150">
    <property type="entry name" value="Ribosomal_bL31"/>
</dbReference>
<dbReference type="Gene3D" id="4.10.830.30">
    <property type="entry name" value="Ribosomal protein L31"/>
    <property type="match status" value="1"/>
</dbReference>
<dbReference type="GO" id="GO:0005840">
    <property type="term" value="C:ribosome"/>
    <property type="evidence" value="ECO:0007669"/>
    <property type="project" value="UniProtKB-KW"/>
</dbReference>
<reference evidence="6" key="1">
    <citation type="submission" date="2022-09" db="EMBL/GenBank/DDBJ databases">
        <authorList>
            <person name="Li Z.-J."/>
        </authorList>
    </citation>
    <scope>NUCLEOTIDE SEQUENCE</scope>
    <source>
        <strain evidence="6">TGB11</strain>
    </source>
</reference>
<comment type="subunit">
    <text evidence="2 5">Part of the 50S ribosomal subunit.</text>
</comment>
<dbReference type="HAMAP" id="MF_00502">
    <property type="entry name" value="Ribosomal_bL31_2"/>
    <property type="match status" value="1"/>
</dbReference>
<keyword evidence="3 5" id="KW-0689">Ribosomal protein</keyword>
<evidence type="ECO:0000256" key="5">
    <source>
        <dbReference type="HAMAP-Rule" id="MF_00502"/>
    </source>
</evidence>
<dbReference type="InterPro" id="IPR027493">
    <property type="entry name" value="Ribosomal_bL31_B"/>
</dbReference>
<dbReference type="RefSeq" id="WP_269578926.1">
    <property type="nucleotide sequence ID" value="NZ_CP114588.1"/>
</dbReference>
<dbReference type="GO" id="GO:1990904">
    <property type="term" value="C:ribonucleoprotein complex"/>
    <property type="evidence" value="ECO:0007669"/>
    <property type="project" value="UniProtKB-KW"/>
</dbReference>
<dbReference type="SUPFAM" id="SSF143800">
    <property type="entry name" value="L28p-like"/>
    <property type="match status" value="1"/>
</dbReference>
<evidence type="ECO:0000256" key="4">
    <source>
        <dbReference type="ARBA" id="ARBA00023274"/>
    </source>
</evidence>
<dbReference type="Pfam" id="PF01197">
    <property type="entry name" value="Ribosomal_L31"/>
    <property type="match status" value="1"/>
</dbReference>
<evidence type="ECO:0000256" key="1">
    <source>
        <dbReference type="ARBA" id="ARBA00008196"/>
    </source>
</evidence>
<accession>A0AA47LR80</accession>
<evidence type="ECO:0000256" key="2">
    <source>
        <dbReference type="ARBA" id="ARBA00011838"/>
    </source>
</evidence>
<dbReference type="PANTHER" id="PTHR33280">
    <property type="entry name" value="50S RIBOSOMAL PROTEIN L31, CHLOROPLASTIC"/>
    <property type="match status" value="1"/>
</dbReference>
<dbReference type="PROSITE" id="PS01143">
    <property type="entry name" value="RIBOSOMAL_L31"/>
    <property type="match status" value="1"/>
</dbReference>
<proteinExistence type="inferred from homology"/>
<dbReference type="PANTHER" id="PTHR33280:SF1">
    <property type="entry name" value="LARGE RIBOSOMAL SUBUNIT PROTEIN BL31C"/>
    <property type="match status" value="1"/>
</dbReference>
<dbReference type="NCBIfam" id="TIGR00105">
    <property type="entry name" value="L31"/>
    <property type="match status" value="1"/>
</dbReference>